<name>A0AAD3CXW0_9STRA</name>
<dbReference type="PANTHER" id="PTHR43806">
    <property type="entry name" value="PEPTIDASE S8"/>
    <property type="match status" value="1"/>
</dbReference>
<proteinExistence type="inferred from homology"/>
<reference evidence="9 10" key="1">
    <citation type="journal article" date="2021" name="Sci. Rep.">
        <title>The genome of the diatom Chaetoceros tenuissimus carries an ancient integrated fragment of an extant virus.</title>
        <authorList>
            <person name="Hongo Y."/>
            <person name="Kimura K."/>
            <person name="Takaki Y."/>
            <person name="Yoshida Y."/>
            <person name="Baba S."/>
            <person name="Kobayashi G."/>
            <person name="Nagasaki K."/>
            <person name="Hano T."/>
            <person name="Tomaru Y."/>
        </authorList>
    </citation>
    <scope>NUCLEOTIDE SEQUENCE [LARGE SCALE GENOMIC DNA]</scope>
    <source>
        <strain evidence="9 10">NIES-3715</strain>
    </source>
</reference>
<keyword evidence="2" id="KW-0645">Protease</keyword>
<dbReference type="InterPro" id="IPR050131">
    <property type="entry name" value="Peptidase_S8_subtilisin-like"/>
</dbReference>
<comment type="caution">
    <text evidence="7">Lacks conserved residue(s) required for the propagation of feature annotation.</text>
</comment>
<evidence type="ECO:0000313" key="9">
    <source>
        <dbReference type="EMBL" id="GFH54058.1"/>
    </source>
</evidence>
<dbReference type="Pfam" id="PF00082">
    <property type="entry name" value="Peptidase_S8"/>
    <property type="match status" value="1"/>
</dbReference>
<dbReference type="SUPFAM" id="SSF52743">
    <property type="entry name" value="Subtilisin-like"/>
    <property type="match status" value="1"/>
</dbReference>
<dbReference type="InterPro" id="IPR023828">
    <property type="entry name" value="Peptidase_S8_Ser-AS"/>
</dbReference>
<evidence type="ECO:0000256" key="5">
    <source>
        <dbReference type="ARBA" id="ARBA00023529"/>
    </source>
</evidence>
<evidence type="ECO:0000256" key="2">
    <source>
        <dbReference type="ARBA" id="ARBA00022670"/>
    </source>
</evidence>
<dbReference type="Proteomes" id="UP001054902">
    <property type="component" value="Unassembled WGS sequence"/>
</dbReference>
<comment type="caution">
    <text evidence="9">The sequence shown here is derived from an EMBL/GenBank/DDBJ whole genome shotgun (WGS) entry which is preliminary data.</text>
</comment>
<dbReference type="GO" id="GO:0004252">
    <property type="term" value="F:serine-type endopeptidase activity"/>
    <property type="evidence" value="ECO:0007669"/>
    <property type="project" value="UniProtKB-EC"/>
</dbReference>
<dbReference type="InterPro" id="IPR000209">
    <property type="entry name" value="Peptidase_S8/S53_dom"/>
</dbReference>
<protein>
    <recommendedName>
        <fullName evidence="6">subtilisin</fullName>
        <ecNumber evidence="6">3.4.21.62</ecNumber>
    </recommendedName>
</protein>
<evidence type="ECO:0000256" key="1">
    <source>
        <dbReference type="ARBA" id="ARBA00011073"/>
    </source>
</evidence>
<evidence type="ECO:0000256" key="4">
    <source>
        <dbReference type="ARBA" id="ARBA00022825"/>
    </source>
</evidence>
<sequence length="220" mass="23983">MMAPDAEIYDYRVFGEEGWDIDDAIYTSIIEACFDGVDIINMSLGGRFPSPAIQTAVQYAHSQGVIVVAAAGNEGDGDDFTVERSFPALWDEAISIAAVKKENNLPAVYFSNTNPQVDYAGIGVDVVSFKPGGGFQQMSGTSMAAPHVCGLLTALLDKEHGNKHMMANIFNKKSHDETLRNFINKHYCIDIGLKGADHSTGLGFLTYLNKKEFDKAFDDL</sequence>
<accession>A0AAD3CXW0</accession>
<comment type="similarity">
    <text evidence="1 7">Belongs to the peptidase S8 family.</text>
</comment>
<dbReference type="EMBL" id="BLLK01000047">
    <property type="protein sequence ID" value="GFH54058.1"/>
    <property type="molecule type" value="Genomic_DNA"/>
</dbReference>
<evidence type="ECO:0000313" key="10">
    <source>
        <dbReference type="Proteomes" id="UP001054902"/>
    </source>
</evidence>
<keyword evidence="3" id="KW-0378">Hydrolase</keyword>
<dbReference type="Gene3D" id="3.40.50.200">
    <property type="entry name" value="Peptidase S8/S53 domain"/>
    <property type="match status" value="1"/>
</dbReference>
<dbReference type="PANTHER" id="PTHR43806:SF11">
    <property type="entry name" value="CEREVISIN-RELATED"/>
    <property type="match status" value="1"/>
</dbReference>
<evidence type="ECO:0000256" key="7">
    <source>
        <dbReference type="PROSITE-ProRule" id="PRU01240"/>
    </source>
</evidence>
<dbReference type="GO" id="GO:0006508">
    <property type="term" value="P:proteolysis"/>
    <property type="evidence" value="ECO:0007669"/>
    <property type="project" value="UniProtKB-KW"/>
</dbReference>
<evidence type="ECO:0000259" key="8">
    <source>
        <dbReference type="Pfam" id="PF00082"/>
    </source>
</evidence>
<dbReference type="PROSITE" id="PS51892">
    <property type="entry name" value="SUBTILASE"/>
    <property type="match status" value="1"/>
</dbReference>
<evidence type="ECO:0000256" key="3">
    <source>
        <dbReference type="ARBA" id="ARBA00022801"/>
    </source>
</evidence>
<dbReference type="PROSITE" id="PS00138">
    <property type="entry name" value="SUBTILASE_SER"/>
    <property type="match status" value="1"/>
</dbReference>
<dbReference type="InterPro" id="IPR036852">
    <property type="entry name" value="Peptidase_S8/S53_dom_sf"/>
</dbReference>
<feature type="domain" description="Peptidase S8/S53" evidence="8">
    <location>
        <begin position="2"/>
        <end position="160"/>
    </location>
</feature>
<dbReference type="EC" id="3.4.21.62" evidence="6"/>
<organism evidence="9 10">
    <name type="scientific">Chaetoceros tenuissimus</name>
    <dbReference type="NCBI Taxonomy" id="426638"/>
    <lineage>
        <taxon>Eukaryota</taxon>
        <taxon>Sar</taxon>
        <taxon>Stramenopiles</taxon>
        <taxon>Ochrophyta</taxon>
        <taxon>Bacillariophyta</taxon>
        <taxon>Coscinodiscophyceae</taxon>
        <taxon>Chaetocerotophycidae</taxon>
        <taxon>Chaetocerotales</taxon>
        <taxon>Chaetocerotaceae</taxon>
        <taxon>Chaetoceros</taxon>
    </lineage>
</organism>
<dbReference type="AlphaFoldDB" id="A0AAD3CXW0"/>
<keyword evidence="10" id="KW-1185">Reference proteome</keyword>
<comment type="catalytic activity">
    <reaction evidence="5">
        <text>Hydrolysis of proteins with broad specificity for peptide bonds, and a preference for a large uncharged residue in P1. Hydrolyzes peptide amides.</text>
        <dbReference type="EC" id="3.4.21.62"/>
    </reaction>
</comment>
<gene>
    <name evidence="9" type="ORF">CTEN210_10534</name>
</gene>
<evidence type="ECO:0000256" key="6">
    <source>
        <dbReference type="ARBA" id="ARBA00023619"/>
    </source>
</evidence>
<keyword evidence="4" id="KW-0720">Serine protease</keyword>